<keyword evidence="3" id="KW-1185">Reference proteome</keyword>
<dbReference type="AlphaFoldDB" id="A0A4Z1KX64"/>
<protein>
    <submittedName>
        <fullName evidence="2">Uncharacterized protein</fullName>
    </submittedName>
</protein>
<dbReference type="Proteomes" id="UP000297280">
    <property type="component" value="Unassembled WGS sequence"/>
</dbReference>
<gene>
    <name evidence="2" type="ORF">BPOR_0121g00160</name>
</gene>
<evidence type="ECO:0000256" key="1">
    <source>
        <dbReference type="SAM" id="MobiDB-lite"/>
    </source>
</evidence>
<dbReference type="EMBL" id="PQXO01000121">
    <property type="protein sequence ID" value="TGO89189.1"/>
    <property type="molecule type" value="Genomic_DNA"/>
</dbReference>
<evidence type="ECO:0000313" key="3">
    <source>
        <dbReference type="Proteomes" id="UP000297280"/>
    </source>
</evidence>
<reference evidence="2 3" key="1">
    <citation type="submission" date="2017-12" db="EMBL/GenBank/DDBJ databases">
        <title>Comparative genomics of Botrytis spp.</title>
        <authorList>
            <person name="Valero-Jimenez C.A."/>
            <person name="Tapia P."/>
            <person name="Veloso J."/>
            <person name="Silva-Moreno E."/>
            <person name="Staats M."/>
            <person name="Valdes J.H."/>
            <person name="Van Kan J.A.L."/>
        </authorList>
    </citation>
    <scope>NUCLEOTIDE SEQUENCE [LARGE SCALE GENOMIC DNA]</scope>
    <source>
        <strain evidence="2 3">MUCL3349</strain>
    </source>
</reference>
<feature type="compositionally biased region" description="Polar residues" evidence="1">
    <location>
        <begin position="66"/>
        <end position="78"/>
    </location>
</feature>
<evidence type="ECO:0000313" key="2">
    <source>
        <dbReference type="EMBL" id="TGO89189.1"/>
    </source>
</evidence>
<accession>A0A4Z1KX64</accession>
<organism evidence="2 3">
    <name type="scientific">Botrytis porri</name>
    <dbReference type="NCBI Taxonomy" id="87229"/>
    <lineage>
        <taxon>Eukaryota</taxon>
        <taxon>Fungi</taxon>
        <taxon>Dikarya</taxon>
        <taxon>Ascomycota</taxon>
        <taxon>Pezizomycotina</taxon>
        <taxon>Leotiomycetes</taxon>
        <taxon>Helotiales</taxon>
        <taxon>Sclerotiniaceae</taxon>
        <taxon>Botrytis</taxon>
    </lineage>
</organism>
<comment type="caution">
    <text evidence="2">The sequence shown here is derived from an EMBL/GenBank/DDBJ whole genome shotgun (WGS) entry which is preliminary data.</text>
</comment>
<feature type="region of interest" description="Disordered" evidence="1">
    <location>
        <begin position="65"/>
        <end position="101"/>
    </location>
</feature>
<feature type="compositionally biased region" description="Basic and acidic residues" evidence="1">
    <location>
        <begin position="79"/>
        <end position="88"/>
    </location>
</feature>
<sequence>MALTSTLRISLIGLNSYTEICHALKLRYYTQRGLLIAKDNLFRFPWESKTQLAIRGTIADHILRETQPTDSGQLNADLNDSRQEEHSSHPGPGLENEPFSSVAADPVSSITQGTQLPDSVALEQSTTAALSNTSCTSVNELTIDPSQWTMQSQQAFELQELGQLASFDVSLLPLFTHNASDTSFLPIADTENDFAFGDIVSYDFPS</sequence>
<name>A0A4Z1KX64_9HELO</name>
<proteinExistence type="predicted"/>